<evidence type="ECO:0000256" key="1">
    <source>
        <dbReference type="ARBA" id="ARBA00022964"/>
    </source>
</evidence>
<dbReference type="EMBL" id="RBNH01000047">
    <property type="protein sequence ID" value="RKO19276.1"/>
    <property type="molecule type" value="Genomic_DNA"/>
</dbReference>
<dbReference type="PANTHER" id="PTHR41517">
    <property type="entry name" value="1,2-DIOXYGENASE PROTEIN-RELATED"/>
    <property type="match status" value="1"/>
</dbReference>
<dbReference type="InterPro" id="IPR013096">
    <property type="entry name" value="Cupin_2"/>
</dbReference>
<gene>
    <name evidence="4" type="ORF">D7Z96_20700</name>
</gene>
<reference evidence="5" key="2">
    <citation type="submission" date="2018-10" db="EMBL/GenBank/DDBJ databases">
        <authorList>
            <person name="Wang Y."/>
            <person name="Wang J."/>
            <person name="Yang X."/>
            <person name="Wang Z."/>
            <person name="Huang Y."/>
        </authorList>
    </citation>
    <scope>NUCLEOTIDE SEQUENCE [LARGE SCALE GENOMIC DNA]</scope>
    <source>
        <strain evidence="5">J015</strain>
    </source>
</reference>
<dbReference type="GO" id="GO:0051213">
    <property type="term" value="F:dioxygenase activity"/>
    <property type="evidence" value="ECO:0007669"/>
    <property type="project" value="UniProtKB-KW"/>
</dbReference>
<protein>
    <submittedName>
        <fullName evidence="4">Cupin domain-containing protein</fullName>
    </submittedName>
</protein>
<proteinExistence type="predicted"/>
<dbReference type="Proteomes" id="UP000273159">
    <property type="component" value="Unassembled WGS sequence"/>
</dbReference>
<dbReference type="OMA" id="HESVHCV"/>
<dbReference type="AlphaFoldDB" id="A0A3B0EWU4"/>
<name>A0A3B0EWU4_PSEPS</name>
<comment type="caution">
    <text evidence="4">The sequence shown here is derived from an EMBL/GenBank/DDBJ whole genome shotgun (WGS) entry which is preliminary data.</text>
</comment>
<dbReference type="SUPFAM" id="SSF51182">
    <property type="entry name" value="RmlC-like cupins"/>
    <property type="match status" value="1"/>
</dbReference>
<dbReference type="RefSeq" id="WP_013602999.1">
    <property type="nucleotide sequence ID" value="NZ_RBNH01000047.1"/>
</dbReference>
<keyword evidence="2" id="KW-0560">Oxidoreductase</keyword>
<reference evidence="4 5" key="1">
    <citation type="submission" date="2018-10" db="EMBL/GenBank/DDBJ databases">
        <title>Genome-guide identification and characterization of bacteria that degrade polycyclic aromatic hydrocarbons and resist hexavalent chromium simultaneously.</title>
        <authorList>
            <person name="Feng H."/>
        </authorList>
    </citation>
    <scope>NUCLEOTIDE SEQUENCE [LARGE SCALE GENOMIC DNA]</scope>
    <source>
        <strain evidence="4 5">J015</strain>
    </source>
</reference>
<organism evidence="4 5">
    <name type="scientific">Pseudarthrobacter phenanthrenivorans</name>
    <name type="common">Arthrobacter phenanthrenivorans</name>
    <dbReference type="NCBI Taxonomy" id="361575"/>
    <lineage>
        <taxon>Bacteria</taxon>
        <taxon>Bacillati</taxon>
        <taxon>Actinomycetota</taxon>
        <taxon>Actinomycetes</taxon>
        <taxon>Micrococcales</taxon>
        <taxon>Micrococcaceae</taxon>
        <taxon>Pseudarthrobacter</taxon>
    </lineage>
</organism>
<sequence>MTNFDQWLDKLQEMKHSDPEASMPASLVTRADSAVWLTADVTGNPTEIGVLADVPAKAMEFYLQSIPPGEASDLQRHLHESVHCVTVGTGYSEIGPETLTWGPGDFIYTPPMVWHRHYNDSVDEVRMILVENSRLLDSLGINRRESAGNISYKQFTKNDERNAPHGNQ</sequence>
<evidence type="ECO:0000259" key="3">
    <source>
        <dbReference type="Pfam" id="PF07883"/>
    </source>
</evidence>
<dbReference type="InterPro" id="IPR014710">
    <property type="entry name" value="RmlC-like_jellyroll"/>
</dbReference>
<dbReference type="Gene3D" id="2.60.120.10">
    <property type="entry name" value="Jelly Rolls"/>
    <property type="match status" value="1"/>
</dbReference>
<evidence type="ECO:0000256" key="2">
    <source>
        <dbReference type="ARBA" id="ARBA00023002"/>
    </source>
</evidence>
<dbReference type="InterPro" id="IPR011051">
    <property type="entry name" value="RmlC_Cupin_sf"/>
</dbReference>
<dbReference type="InterPro" id="IPR047183">
    <property type="entry name" value="GDO-like"/>
</dbReference>
<dbReference type="Pfam" id="PF07883">
    <property type="entry name" value="Cupin_2"/>
    <property type="match status" value="1"/>
</dbReference>
<feature type="domain" description="Cupin type-2" evidence="3">
    <location>
        <begin position="63"/>
        <end position="130"/>
    </location>
</feature>
<dbReference type="PANTHER" id="PTHR41517:SF1">
    <property type="entry name" value="CUPIN"/>
    <property type="match status" value="1"/>
</dbReference>
<accession>A0A3B0EWU4</accession>
<keyword evidence="1" id="KW-0223">Dioxygenase</keyword>
<evidence type="ECO:0000313" key="5">
    <source>
        <dbReference type="Proteomes" id="UP000273159"/>
    </source>
</evidence>
<evidence type="ECO:0000313" key="4">
    <source>
        <dbReference type="EMBL" id="RKO19276.1"/>
    </source>
</evidence>